<accession>A0AAD7BI11</accession>
<sequence length="177" mass="19290">MSGEPGGGNSGQGMLACTRGDCWWSSGIGIRGAGPGIHVARKTGTEAPGRVGTLLVIHAQTWHVVVQSFKLTCASVWERTRSTPELSERLPLVALSNIELVDDFTKTRRPEVDTYVVTLPSHSGRPSHWVSAYDGAIENAKASSEIVCFRQTWVVSLSLQEFLVHVAEEIDDRMQMA</sequence>
<dbReference type="Proteomes" id="UP001221142">
    <property type="component" value="Unassembled WGS sequence"/>
</dbReference>
<dbReference type="AlphaFoldDB" id="A0AAD7BI11"/>
<reference evidence="1" key="1">
    <citation type="submission" date="2023-03" db="EMBL/GenBank/DDBJ databases">
        <title>Massive genome expansion in bonnet fungi (Mycena s.s.) driven by repeated elements and novel gene families across ecological guilds.</title>
        <authorList>
            <consortium name="Lawrence Berkeley National Laboratory"/>
            <person name="Harder C.B."/>
            <person name="Miyauchi S."/>
            <person name="Viragh M."/>
            <person name="Kuo A."/>
            <person name="Thoen E."/>
            <person name="Andreopoulos B."/>
            <person name="Lu D."/>
            <person name="Skrede I."/>
            <person name="Drula E."/>
            <person name="Henrissat B."/>
            <person name="Morin E."/>
            <person name="Kohler A."/>
            <person name="Barry K."/>
            <person name="LaButti K."/>
            <person name="Morin E."/>
            <person name="Salamov A."/>
            <person name="Lipzen A."/>
            <person name="Mereny Z."/>
            <person name="Hegedus B."/>
            <person name="Baldrian P."/>
            <person name="Stursova M."/>
            <person name="Weitz H."/>
            <person name="Taylor A."/>
            <person name="Grigoriev I.V."/>
            <person name="Nagy L.G."/>
            <person name="Martin F."/>
            <person name="Kauserud H."/>
        </authorList>
    </citation>
    <scope>NUCLEOTIDE SEQUENCE</scope>
    <source>
        <strain evidence="1">9284</strain>
    </source>
</reference>
<name>A0AAD7BI11_9AGAR</name>
<comment type="caution">
    <text evidence="1">The sequence shown here is derived from an EMBL/GenBank/DDBJ whole genome shotgun (WGS) entry which is preliminary data.</text>
</comment>
<proteinExistence type="predicted"/>
<evidence type="ECO:0000313" key="1">
    <source>
        <dbReference type="EMBL" id="KAJ7621457.1"/>
    </source>
</evidence>
<organism evidence="1 2">
    <name type="scientific">Roridomyces roridus</name>
    <dbReference type="NCBI Taxonomy" id="1738132"/>
    <lineage>
        <taxon>Eukaryota</taxon>
        <taxon>Fungi</taxon>
        <taxon>Dikarya</taxon>
        <taxon>Basidiomycota</taxon>
        <taxon>Agaricomycotina</taxon>
        <taxon>Agaricomycetes</taxon>
        <taxon>Agaricomycetidae</taxon>
        <taxon>Agaricales</taxon>
        <taxon>Marasmiineae</taxon>
        <taxon>Mycenaceae</taxon>
        <taxon>Roridomyces</taxon>
    </lineage>
</organism>
<evidence type="ECO:0000313" key="2">
    <source>
        <dbReference type="Proteomes" id="UP001221142"/>
    </source>
</evidence>
<dbReference type="EMBL" id="JARKIF010000016">
    <property type="protein sequence ID" value="KAJ7621457.1"/>
    <property type="molecule type" value="Genomic_DNA"/>
</dbReference>
<protein>
    <submittedName>
        <fullName evidence="1">Uncharacterized protein</fullName>
    </submittedName>
</protein>
<gene>
    <name evidence="1" type="ORF">FB45DRAFT_141399</name>
</gene>
<keyword evidence="2" id="KW-1185">Reference proteome</keyword>